<dbReference type="Proteomes" id="UP001066276">
    <property type="component" value="Chromosome 7"/>
</dbReference>
<sequence>MSGRVRPNSVARAPESSLATPEIDVPGGPGDSGRLRRAEAPRGARRRPPRREVETRRRAARGGDAETQGLGPRWEPVSAACRGPGRMGGPEPGSPTAAGAVAAGAPGGAGVKSHRELRRGPGAE</sequence>
<evidence type="ECO:0000256" key="1">
    <source>
        <dbReference type="SAM" id="MobiDB-lite"/>
    </source>
</evidence>
<dbReference type="AlphaFoldDB" id="A0AAV7PGQ8"/>
<feature type="compositionally biased region" description="Low complexity" evidence="1">
    <location>
        <begin position="94"/>
        <end position="104"/>
    </location>
</feature>
<evidence type="ECO:0000313" key="2">
    <source>
        <dbReference type="EMBL" id="KAJ1126392.1"/>
    </source>
</evidence>
<feature type="compositionally biased region" description="Basic and acidic residues" evidence="1">
    <location>
        <begin position="50"/>
        <end position="64"/>
    </location>
</feature>
<comment type="caution">
    <text evidence="2">The sequence shown here is derived from an EMBL/GenBank/DDBJ whole genome shotgun (WGS) entry which is preliminary data.</text>
</comment>
<feature type="region of interest" description="Disordered" evidence="1">
    <location>
        <begin position="1"/>
        <end position="124"/>
    </location>
</feature>
<organism evidence="2 3">
    <name type="scientific">Pleurodeles waltl</name>
    <name type="common">Iberian ribbed newt</name>
    <dbReference type="NCBI Taxonomy" id="8319"/>
    <lineage>
        <taxon>Eukaryota</taxon>
        <taxon>Metazoa</taxon>
        <taxon>Chordata</taxon>
        <taxon>Craniata</taxon>
        <taxon>Vertebrata</taxon>
        <taxon>Euteleostomi</taxon>
        <taxon>Amphibia</taxon>
        <taxon>Batrachia</taxon>
        <taxon>Caudata</taxon>
        <taxon>Salamandroidea</taxon>
        <taxon>Salamandridae</taxon>
        <taxon>Pleurodelinae</taxon>
        <taxon>Pleurodeles</taxon>
    </lineage>
</organism>
<protein>
    <submittedName>
        <fullName evidence="2">Uncharacterized protein</fullName>
    </submittedName>
</protein>
<evidence type="ECO:0000313" key="3">
    <source>
        <dbReference type="Proteomes" id="UP001066276"/>
    </source>
</evidence>
<gene>
    <name evidence="2" type="ORF">NDU88_004800</name>
</gene>
<accession>A0AAV7PGQ8</accession>
<proteinExistence type="predicted"/>
<name>A0AAV7PGQ8_PLEWA</name>
<dbReference type="EMBL" id="JANPWB010000011">
    <property type="protein sequence ID" value="KAJ1126392.1"/>
    <property type="molecule type" value="Genomic_DNA"/>
</dbReference>
<feature type="compositionally biased region" description="Basic and acidic residues" evidence="1">
    <location>
        <begin position="33"/>
        <end position="42"/>
    </location>
</feature>
<reference evidence="2" key="1">
    <citation type="journal article" date="2022" name="bioRxiv">
        <title>Sequencing and chromosome-scale assembly of the giantPleurodeles waltlgenome.</title>
        <authorList>
            <person name="Brown T."/>
            <person name="Elewa A."/>
            <person name="Iarovenko S."/>
            <person name="Subramanian E."/>
            <person name="Araus A.J."/>
            <person name="Petzold A."/>
            <person name="Susuki M."/>
            <person name="Suzuki K.-i.T."/>
            <person name="Hayashi T."/>
            <person name="Toyoda A."/>
            <person name="Oliveira C."/>
            <person name="Osipova E."/>
            <person name="Leigh N.D."/>
            <person name="Simon A."/>
            <person name="Yun M.H."/>
        </authorList>
    </citation>
    <scope>NUCLEOTIDE SEQUENCE</scope>
    <source>
        <strain evidence="2">20211129_DDA</strain>
        <tissue evidence="2">Liver</tissue>
    </source>
</reference>
<keyword evidence="3" id="KW-1185">Reference proteome</keyword>